<dbReference type="STRING" id="1580092.NADRNF5_0211"/>
<dbReference type="InterPro" id="IPR013766">
    <property type="entry name" value="Thioredoxin_domain"/>
</dbReference>
<evidence type="ECO:0000256" key="1">
    <source>
        <dbReference type="ARBA" id="ARBA00005791"/>
    </source>
</evidence>
<name>A0A0D5C0R0_9ARCH</name>
<dbReference type="EMBL" id="CP011070">
    <property type="protein sequence ID" value="AJW69910.1"/>
    <property type="molecule type" value="Genomic_DNA"/>
</dbReference>
<dbReference type="SUPFAM" id="SSF52833">
    <property type="entry name" value="Thioredoxin-like"/>
    <property type="match status" value="1"/>
</dbReference>
<sequence>MKDFEFIEDKKSDNQIIVNKSTFNRLIMAIVAAAVVSAFLGGYVVGGETAEPKEVIVREAVPTSQAKPTSQEQLGPQIIRNISIDDDPMKGNPDASISIIEFSDFQCPFCAKFHETTLPQLEQNYISTGKVNFVYRDFPIQSIHPNAIPAALASECADDQGKFWEMHDEIFKNQRIWQDLEILQSVALFKQYASNLGLDENAFDSCLDSGKYLNEITNDLNDGRAYGVTGTPAFFVGNEKIGFTHISGAQPYSTFQRVIDGQLDQ</sequence>
<dbReference type="HOGENOM" id="CLU_000288_47_1_2"/>
<keyword evidence="7" id="KW-0812">Transmembrane</keyword>
<evidence type="ECO:0000259" key="8">
    <source>
        <dbReference type="PROSITE" id="PS51352"/>
    </source>
</evidence>
<keyword evidence="4" id="KW-0560">Oxidoreductase</keyword>
<gene>
    <name evidence="9" type="ORF">NADRNF5_0211</name>
</gene>
<keyword evidence="7" id="KW-1133">Transmembrane helix</keyword>
<evidence type="ECO:0000256" key="2">
    <source>
        <dbReference type="ARBA" id="ARBA00007787"/>
    </source>
</evidence>
<feature type="transmembrane region" description="Helical" evidence="7">
    <location>
        <begin position="26"/>
        <end position="46"/>
    </location>
</feature>
<keyword evidence="6" id="KW-0676">Redox-active center</keyword>
<keyword evidence="7" id="KW-0472">Membrane</keyword>
<dbReference type="GeneID" id="24819463"/>
<dbReference type="Gene3D" id="3.40.30.10">
    <property type="entry name" value="Glutaredoxin"/>
    <property type="match status" value="1"/>
</dbReference>
<evidence type="ECO:0000256" key="3">
    <source>
        <dbReference type="ARBA" id="ARBA00022729"/>
    </source>
</evidence>
<reference evidence="9 10" key="2">
    <citation type="journal article" date="2016" name="ISME J.">
        <title>Physiological and genomic characterization of two novel marine thaumarchaeal strains indicates niche differentiation.</title>
        <authorList>
            <person name="Bayer B."/>
            <person name="Vojvoda J."/>
            <person name="Offre P."/>
            <person name="Alves R.J."/>
            <person name="Elisabeth N.H."/>
            <person name="Garcia J.A."/>
            <person name="Volland J.M."/>
            <person name="Srivastava A."/>
            <person name="Schleper C."/>
            <person name="Herndl G.J."/>
        </authorList>
    </citation>
    <scope>NUCLEOTIDE SEQUENCE [LARGE SCALE GENOMIC DNA]</scope>
    <source>
        <strain evidence="9 10">NF5</strain>
    </source>
</reference>
<dbReference type="PANTHER" id="PTHR13887:SF14">
    <property type="entry name" value="DISULFIDE BOND FORMATION PROTEIN D"/>
    <property type="match status" value="1"/>
</dbReference>
<evidence type="ECO:0000256" key="6">
    <source>
        <dbReference type="ARBA" id="ARBA00023284"/>
    </source>
</evidence>
<dbReference type="InterPro" id="IPR036249">
    <property type="entry name" value="Thioredoxin-like_sf"/>
</dbReference>
<accession>A0A0D5C0R0</accession>
<keyword evidence="3" id="KW-0732">Signal</keyword>
<evidence type="ECO:0000313" key="10">
    <source>
        <dbReference type="Proteomes" id="UP000032408"/>
    </source>
</evidence>
<dbReference type="AlphaFoldDB" id="A0A0D5C0R0"/>
<keyword evidence="10" id="KW-1185">Reference proteome</keyword>
<dbReference type="KEGG" id="nin:NADRNF5_0211"/>
<dbReference type="RefSeq" id="WP_052661851.1">
    <property type="nucleotide sequence ID" value="NZ_CP011070.1"/>
</dbReference>
<evidence type="ECO:0000256" key="5">
    <source>
        <dbReference type="ARBA" id="ARBA00023157"/>
    </source>
</evidence>
<protein>
    <submittedName>
        <fullName evidence="9">DSBA oxidoreductase</fullName>
    </submittedName>
</protein>
<evidence type="ECO:0000313" key="9">
    <source>
        <dbReference type="EMBL" id="AJW69910.1"/>
    </source>
</evidence>
<dbReference type="PROSITE" id="PS51352">
    <property type="entry name" value="THIOREDOXIN_2"/>
    <property type="match status" value="1"/>
</dbReference>
<proteinExistence type="inferred from homology"/>
<evidence type="ECO:0000256" key="7">
    <source>
        <dbReference type="SAM" id="Phobius"/>
    </source>
</evidence>
<organism evidence="9 10">
    <name type="scientific">Nitrosopumilus adriaticus</name>
    <dbReference type="NCBI Taxonomy" id="1580092"/>
    <lineage>
        <taxon>Archaea</taxon>
        <taxon>Nitrososphaerota</taxon>
        <taxon>Nitrososphaeria</taxon>
        <taxon>Nitrosopumilales</taxon>
        <taxon>Nitrosopumilaceae</taxon>
        <taxon>Nitrosopumilus</taxon>
    </lineage>
</organism>
<dbReference type="Proteomes" id="UP000032408">
    <property type="component" value="Chromosome"/>
</dbReference>
<dbReference type="Pfam" id="PF13462">
    <property type="entry name" value="Thioredoxin_4"/>
    <property type="match status" value="1"/>
</dbReference>
<dbReference type="InterPro" id="IPR012336">
    <property type="entry name" value="Thioredoxin-like_fold"/>
</dbReference>
<comment type="similarity">
    <text evidence="1">Belongs to the thioredoxin family. DsbA subfamily.</text>
</comment>
<evidence type="ECO:0000256" key="4">
    <source>
        <dbReference type="ARBA" id="ARBA00023002"/>
    </source>
</evidence>
<dbReference type="GO" id="GO:0016491">
    <property type="term" value="F:oxidoreductase activity"/>
    <property type="evidence" value="ECO:0007669"/>
    <property type="project" value="UniProtKB-KW"/>
</dbReference>
<dbReference type="PANTHER" id="PTHR13887">
    <property type="entry name" value="GLUTATHIONE S-TRANSFERASE KAPPA"/>
    <property type="match status" value="1"/>
</dbReference>
<feature type="domain" description="Thioredoxin" evidence="8">
    <location>
        <begin position="55"/>
        <end position="264"/>
    </location>
</feature>
<comment type="similarity">
    <text evidence="2">Belongs to the glutaredoxin family.</text>
</comment>
<keyword evidence="5" id="KW-1015">Disulfide bond</keyword>
<reference evidence="10" key="1">
    <citation type="submission" date="2015-03" db="EMBL/GenBank/DDBJ databases">
        <title>Characterization of two novel Thaumarchaeota isolated from the Northern Adriatic Sea.</title>
        <authorList>
            <person name="Bayer B."/>
            <person name="Vojvoda J."/>
            <person name="Offre P."/>
            <person name="Srivastava A."/>
            <person name="Elisabeth N."/>
            <person name="Garcia J.A.L."/>
            <person name="Schleper C."/>
            <person name="Herndl G.J."/>
        </authorList>
    </citation>
    <scope>NUCLEOTIDE SEQUENCE [LARGE SCALE GENOMIC DNA]</scope>
    <source>
        <strain evidence="10">NF5</strain>
    </source>
</reference>